<accession>A0A5N7AH64</accession>
<gene>
    <name evidence="1" type="ORF">BDV27DRAFT_122301</name>
</gene>
<evidence type="ECO:0000313" key="2">
    <source>
        <dbReference type="Proteomes" id="UP000326268"/>
    </source>
</evidence>
<reference evidence="1 2" key="1">
    <citation type="submission" date="2019-04" db="EMBL/GenBank/DDBJ databases">
        <title>Friends and foes A comparative genomics studyof 23 Aspergillus species from section Flavi.</title>
        <authorList>
            <consortium name="DOE Joint Genome Institute"/>
            <person name="Kjaerbolling I."/>
            <person name="Vesth T."/>
            <person name="Frisvad J.C."/>
            <person name="Nybo J.L."/>
            <person name="Theobald S."/>
            <person name="Kildgaard S."/>
            <person name="Isbrandt T."/>
            <person name="Kuo A."/>
            <person name="Sato A."/>
            <person name="Lyhne E.K."/>
            <person name="Kogle M.E."/>
            <person name="Wiebenga A."/>
            <person name="Kun R.S."/>
            <person name="Lubbers R.J."/>
            <person name="Makela M.R."/>
            <person name="Barry K."/>
            <person name="Chovatia M."/>
            <person name="Clum A."/>
            <person name="Daum C."/>
            <person name="Haridas S."/>
            <person name="He G."/>
            <person name="LaButti K."/>
            <person name="Lipzen A."/>
            <person name="Mondo S."/>
            <person name="Riley R."/>
            <person name="Salamov A."/>
            <person name="Simmons B.A."/>
            <person name="Magnuson J.K."/>
            <person name="Henrissat B."/>
            <person name="Mortensen U.H."/>
            <person name="Larsen T.O."/>
            <person name="Devries R.P."/>
            <person name="Grigoriev I.V."/>
            <person name="Machida M."/>
            <person name="Baker S.E."/>
            <person name="Andersen M.R."/>
        </authorList>
    </citation>
    <scope>NUCLEOTIDE SEQUENCE [LARGE SCALE GENOMIC DNA]</scope>
    <source>
        <strain evidence="1 2">CBS 763.97</strain>
    </source>
</reference>
<protein>
    <submittedName>
        <fullName evidence="1">Uncharacterized protein</fullName>
    </submittedName>
</protein>
<name>A0A5N7AH64_9EURO</name>
<keyword evidence="2" id="KW-1185">Reference proteome</keyword>
<evidence type="ECO:0000313" key="1">
    <source>
        <dbReference type="EMBL" id="KAE8368419.1"/>
    </source>
</evidence>
<dbReference type="RefSeq" id="XP_031931500.1">
    <property type="nucleotide sequence ID" value="XM_032065588.1"/>
</dbReference>
<dbReference type="OrthoDB" id="10254221at2759"/>
<dbReference type="AlphaFoldDB" id="A0A5N7AH64"/>
<proteinExistence type="predicted"/>
<sequence>MLVTGGRHHFRSWREREYRRIIVATRCSEHQVSALQVLSQEDSFYWRRLRLIFLSPDTLDPTIAATHLRLVHWMVSHALGYAYGDLRKTQAVYEAHPQLLQLCLVQTPALVEERSSGHIFTTEKGSVAVSYVDLAAGFV</sequence>
<dbReference type="GeneID" id="43650034"/>
<dbReference type="Proteomes" id="UP000326268">
    <property type="component" value="Unassembled WGS sequence"/>
</dbReference>
<organism evidence="1 2">
    <name type="scientific">Aspergillus caelatus</name>
    <dbReference type="NCBI Taxonomy" id="61420"/>
    <lineage>
        <taxon>Eukaryota</taxon>
        <taxon>Fungi</taxon>
        <taxon>Dikarya</taxon>
        <taxon>Ascomycota</taxon>
        <taxon>Pezizomycotina</taxon>
        <taxon>Eurotiomycetes</taxon>
        <taxon>Eurotiomycetidae</taxon>
        <taxon>Eurotiales</taxon>
        <taxon>Aspergillaceae</taxon>
        <taxon>Aspergillus</taxon>
        <taxon>Aspergillus subgen. Circumdati</taxon>
    </lineage>
</organism>
<dbReference type="EMBL" id="ML737584">
    <property type="protein sequence ID" value="KAE8368419.1"/>
    <property type="molecule type" value="Genomic_DNA"/>
</dbReference>